<dbReference type="PANTHER" id="PTHR43443:SF1">
    <property type="entry name" value="3-HEXULOSE-6-PHOSPHATE ISOMERASE"/>
    <property type="match status" value="1"/>
</dbReference>
<dbReference type="AlphaFoldDB" id="A0A0D5NEW9"/>
<dbReference type="Pfam" id="PF01380">
    <property type="entry name" value="SIS"/>
    <property type="match status" value="1"/>
</dbReference>
<feature type="domain" description="SIS" evidence="2">
    <location>
        <begin position="26"/>
        <end position="169"/>
    </location>
</feature>
<dbReference type="KEGG" id="pbj:VN24_01050"/>
<gene>
    <name evidence="3" type="ORF">VN24_01050</name>
</gene>
<dbReference type="OrthoDB" id="9797832at2"/>
<dbReference type="NCBIfam" id="TIGR03127">
    <property type="entry name" value="RuMP_HxlB"/>
    <property type="match status" value="1"/>
</dbReference>
<dbReference type="GO" id="GO:1901135">
    <property type="term" value="P:carbohydrate derivative metabolic process"/>
    <property type="evidence" value="ECO:0007669"/>
    <property type="project" value="InterPro"/>
</dbReference>
<dbReference type="GO" id="GO:0097367">
    <property type="term" value="F:carbohydrate derivative binding"/>
    <property type="evidence" value="ECO:0007669"/>
    <property type="project" value="InterPro"/>
</dbReference>
<dbReference type="CDD" id="cd05005">
    <property type="entry name" value="SIS_PHI"/>
    <property type="match status" value="1"/>
</dbReference>
<sequence length="182" mass="19213">MDKIPAIIGEIETVLNKLEAGAIQETAATLAEGKRIFVVGEGRSGLMAKSFAMRMMHLGATSYVVGETITPSMAAGDILVAVSGSGTTKNVVWVAEKARELGCTVIGVTTDEQSQLGRSATKLLHIPAATKYRREGEAASIQPLGSLFDQCVHLVLDAVCLEYGGIRQVDGGMALRLHSNVE</sequence>
<accession>A0A0D5NEW9</accession>
<evidence type="ECO:0000259" key="2">
    <source>
        <dbReference type="PROSITE" id="PS51464"/>
    </source>
</evidence>
<dbReference type="PROSITE" id="PS51464">
    <property type="entry name" value="SIS"/>
    <property type="match status" value="1"/>
</dbReference>
<dbReference type="RefSeq" id="WP_045668903.1">
    <property type="nucleotide sequence ID" value="NZ_CP011058.1"/>
</dbReference>
<dbReference type="HOGENOM" id="CLU_094236_1_1_9"/>
<dbReference type="InterPro" id="IPR017552">
    <property type="entry name" value="PHI/rmpB"/>
</dbReference>
<dbReference type="PANTHER" id="PTHR43443">
    <property type="entry name" value="3-HEXULOSE-6-PHOSPHATE ISOMERASE"/>
    <property type="match status" value="1"/>
</dbReference>
<dbReference type="GO" id="GO:0016853">
    <property type="term" value="F:isomerase activity"/>
    <property type="evidence" value="ECO:0007669"/>
    <property type="project" value="UniProtKB-KW"/>
</dbReference>
<comment type="similarity">
    <text evidence="1">Belongs to the SIS family. PHI subfamily.</text>
</comment>
<dbReference type="InterPro" id="IPR001347">
    <property type="entry name" value="SIS_dom"/>
</dbReference>
<evidence type="ECO:0000256" key="1">
    <source>
        <dbReference type="ARBA" id="ARBA00009235"/>
    </source>
</evidence>
<reference evidence="3 4" key="1">
    <citation type="journal article" date="2015" name="J. Biotechnol.">
        <title>Complete genome sequence of Paenibacillus beijingensis 7188(T) (=DSM 24997(T)), a novel rhizobacterium from jujube garden soil.</title>
        <authorList>
            <person name="Kwak Y."/>
            <person name="Shin J.H."/>
        </authorList>
    </citation>
    <scope>NUCLEOTIDE SEQUENCE [LARGE SCALE GENOMIC DNA]</scope>
    <source>
        <strain evidence="3 4">DSM 24997</strain>
    </source>
</reference>
<dbReference type="PATRIC" id="fig|1126833.4.peg.237"/>
<dbReference type="STRING" id="1126833.VN24_01050"/>
<keyword evidence="3" id="KW-0413">Isomerase</keyword>
<evidence type="ECO:0000313" key="3">
    <source>
        <dbReference type="EMBL" id="AJY73468.1"/>
    </source>
</evidence>
<dbReference type="InterPro" id="IPR046348">
    <property type="entry name" value="SIS_dom_sf"/>
</dbReference>
<protein>
    <submittedName>
        <fullName evidence="3">6-phospho 3-hexuloisomerase</fullName>
    </submittedName>
</protein>
<keyword evidence="4" id="KW-1185">Reference proteome</keyword>
<evidence type="ECO:0000313" key="4">
    <source>
        <dbReference type="Proteomes" id="UP000032633"/>
    </source>
</evidence>
<dbReference type="Proteomes" id="UP000032633">
    <property type="component" value="Chromosome"/>
</dbReference>
<dbReference type="EMBL" id="CP011058">
    <property type="protein sequence ID" value="AJY73468.1"/>
    <property type="molecule type" value="Genomic_DNA"/>
</dbReference>
<reference evidence="4" key="2">
    <citation type="submission" date="2015-03" db="EMBL/GenBank/DDBJ databases">
        <title>Genome sequence of Paenibacillus beijingensis strain DSM 24997T.</title>
        <authorList>
            <person name="Kwak Y."/>
            <person name="Shin J.-H."/>
        </authorList>
    </citation>
    <scope>NUCLEOTIDE SEQUENCE [LARGE SCALE GENOMIC DNA]</scope>
    <source>
        <strain evidence="4">DSM 24997</strain>
    </source>
</reference>
<dbReference type="Gene3D" id="3.40.50.10490">
    <property type="entry name" value="Glucose-6-phosphate isomerase like protein, domain 1"/>
    <property type="match status" value="1"/>
</dbReference>
<organism evidence="3 4">
    <name type="scientific">Paenibacillus beijingensis</name>
    <dbReference type="NCBI Taxonomy" id="1126833"/>
    <lineage>
        <taxon>Bacteria</taxon>
        <taxon>Bacillati</taxon>
        <taxon>Bacillota</taxon>
        <taxon>Bacilli</taxon>
        <taxon>Bacillales</taxon>
        <taxon>Paenibacillaceae</taxon>
        <taxon>Paenibacillus</taxon>
    </lineage>
</organism>
<dbReference type="SUPFAM" id="SSF53697">
    <property type="entry name" value="SIS domain"/>
    <property type="match status" value="1"/>
</dbReference>
<proteinExistence type="inferred from homology"/>
<name>A0A0D5NEW9_9BACL</name>